<evidence type="ECO:0000313" key="2">
    <source>
        <dbReference type="EMBL" id="GAI27979.1"/>
    </source>
</evidence>
<organism evidence="2">
    <name type="scientific">marine sediment metagenome</name>
    <dbReference type="NCBI Taxonomy" id="412755"/>
    <lineage>
        <taxon>unclassified sequences</taxon>
        <taxon>metagenomes</taxon>
        <taxon>ecological metagenomes</taxon>
    </lineage>
</organism>
<dbReference type="PANTHER" id="PTHR10683">
    <property type="entry name" value="TRANSALDOLASE"/>
    <property type="match status" value="1"/>
</dbReference>
<comment type="caution">
    <text evidence="2">The sequence shown here is derived from an EMBL/GenBank/DDBJ whole genome shotgun (WGS) entry which is preliminary data.</text>
</comment>
<name>X1PAQ6_9ZZZZ</name>
<proteinExistence type="predicted"/>
<feature type="non-terminal residue" evidence="2">
    <location>
        <position position="1"/>
    </location>
</feature>
<evidence type="ECO:0000256" key="1">
    <source>
        <dbReference type="ARBA" id="ARBA00023270"/>
    </source>
</evidence>
<accession>X1PAQ6</accession>
<dbReference type="AlphaFoldDB" id="X1PAQ6"/>
<feature type="non-terminal residue" evidence="2">
    <location>
        <position position="296"/>
    </location>
</feature>
<dbReference type="InterPro" id="IPR001585">
    <property type="entry name" value="TAL/FSA"/>
</dbReference>
<dbReference type="GO" id="GO:0005975">
    <property type="term" value="P:carbohydrate metabolic process"/>
    <property type="evidence" value="ECO:0007669"/>
    <property type="project" value="InterPro"/>
</dbReference>
<dbReference type="SUPFAM" id="SSF51569">
    <property type="entry name" value="Aldolase"/>
    <property type="match status" value="1"/>
</dbReference>
<gene>
    <name evidence="2" type="ORF">S06H3_26305</name>
</gene>
<sequence length="296" mass="33955">VLERLAEINPQAEIWWDSSPLIYQSWVEEMLKEAKEEDREIMKRQFTRLYNPDKPEETLFRGVTTNPPLCLNVFKIHGDYWAEFVDGLIEKNPGIDKENLFWMTYKEIVKRGAQMYLGVFEKSNHKYGYISAQVDPREIYNEEKMLEQAKELASLSPNVMIKIPGSKEGYRIIKVLTSMGIATNNTLAFTIPQFLAGANAVKEGLEIAKKNGVDLTRWRSVITDMSARYGDLGGLAKKAEEKGIELSEVDVRWAELAIFKKAYKLVKERNYPSKMLLCSMRISPPINGKPIASWHV</sequence>
<dbReference type="Gene3D" id="3.20.20.70">
    <property type="entry name" value="Aldolase class I"/>
    <property type="match status" value="1"/>
</dbReference>
<protein>
    <recommendedName>
        <fullName evidence="3">Transaldolase</fullName>
    </recommendedName>
</protein>
<reference evidence="2" key="1">
    <citation type="journal article" date="2014" name="Front. Microbiol.">
        <title>High frequency of phylogenetically diverse reductive dehalogenase-homologous genes in deep subseafloor sedimentary metagenomes.</title>
        <authorList>
            <person name="Kawai M."/>
            <person name="Futagami T."/>
            <person name="Toyoda A."/>
            <person name="Takaki Y."/>
            <person name="Nishi S."/>
            <person name="Hori S."/>
            <person name="Arai W."/>
            <person name="Tsubouchi T."/>
            <person name="Morono Y."/>
            <person name="Uchiyama I."/>
            <person name="Ito T."/>
            <person name="Fujiyama A."/>
            <person name="Inagaki F."/>
            <person name="Takami H."/>
        </authorList>
    </citation>
    <scope>NUCLEOTIDE SEQUENCE</scope>
    <source>
        <strain evidence="2">Expedition CK06-06</strain>
    </source>
</reference>
<keyword evidence="1" id="KW-0704">Schiff base</keyword>
<dbReference type="Pfam" id="PF00923">
    <property type="entry name" value="TAL_FSA"/>
    <property type="match status" value="1"/>
</dbReference>
<dbReference type="EMBL" id="BARV01015197">
    <property type="protein sequence ID" value="GAI27979.1"/>
    <property type="molecule type" value="Genomic_DNA"/>
</dbReference>
<dbReference type="InterPro" id="IPR013785">
    <property type="entry name" value="Aldolase_TIM"/>
</dbReference>
<evidence type="ECO:0008006" key="3">
    <source>
        <dbReference type="Google" id="ProtNLM"/>
    </source>
</evidence>